<proteinExistence type="inferred from homology"/>
<dbReference type="EMBL" id="JBGBPQ010000027">
    <property type="protein sequence ID" value="KAL1498562.1"/>
    <property type="molecule type" value="Genomic_DNA"/>
</dbReference>
<feature type="transmembrane region" description="Helical" evidence="7">
    <location>
        <begin position="157"/>
        <end position="174"/>
    </location>
</feature>
<evidence type="ECO:0000313" key="11">
    <source>
        <dbReference type="Proteomes" id="UP001515480"/>
    </source>
</evidence>
<evidence type="ECO:0000256" key="5">
    <source>
        <dbReference type="ARBA" id="ARBA00022989"/>
    </source>
</evidence>
<keyword evidence="3 7" id="KW-0812">Transmembrane</keyword>
<dbReference type="PANTHER" id="PTHR14463:SF10">
    <property type="entry name" value="LIPASE MATURATION FACTOR 1"/>
    <property type="match status" value="1"/>
</dbReference>
<keyword evidence="11" id="KW-1185">Reference proteome</keyword>
<keyword evidence="6 7" id="KW-0472">Membrane</keyword>
<dbReference type="Pfam" id="PF25179">
    <property type="entry name" value="LMF1_C"/>
    <property type="match status" value="1"/>
</dbReference>
<evidence type="ECO:0000259" key="9">
    <source>
        <dbReference type="Pfam" id="PF25179"/>
    </source>
</evidence>
<feature type="transmembrane region" description="Helical" evidence="7">
    <location>
        <begin position="186"/>
        <end position="205"/>
    </location>
</feature>
<feature type="transmembrane region" description="Helical" evidence="7">
    <location>
        <begin position="253"/>
        <end position="273"/>
    </location>
</feature>
<dbReference type="InterPro" id="IPR057433">
    <property type="entry name" value="LMF1/2_C"/>
</dbReference>
<feature type="transmembrane region" description="Helical" evidence="7">
    <location>
        <begin position="109"/>
        <end position="126"/>
    </location>
</feature>
<feature type="transmembrane region" description="Helical" evidence="7">
    <location>
        <begin position="285"/>
        <end position="307"/>
    </location>
</feature>
<evidence type="ECO:0000256" key="6">
    <source>
        <dbReference type="ARBA" id="ARBA00023136"/>
    </source>
</evidence>
<evidence type="ECO:0000313" key="10">
    <source>
        <dbReference type="EMBL" id="KAL1498562.1"/>
    </source>
</evidence>
<evidence type="ECO:0000256" key="3">
    <source>
        <dbReference type="ARBA" id="ARBA00022692"/>
    </source>
</evidence>
<dbReference type="Pfam" id="PF06762">
    <property type="entry name" value="LMF1"/>
    <property type="match status" value="1"/>
</dbReference>
<dbReference type="GO" id="GO:0005789">
    <property type="term" value="C:endoplasmic reticulum membrane"/>
    <property type="evidence" value="ECO:0007669"/>
    <property type="project" value="UniProtKB-SubCell"/>
</dbReference>
<dbReference type="Proteomes" id="UP001515480">
    <property type="component" value="Unassembled WGS sequence"/>
</dbReference>
<comment type="similarity">
    <text evidence="2">Belongs to the lipase maturation factor family.</text>
</comment>
<keyword evidence="5 7" id="KW-1133">Transmembrane helix</keyword>
<feature type="domain" description="Lipase maturation factor 1/2 N-terminal" evidence="8">
    <location>
        <begin position="150"/>
        <end position="320"/>
    </location>
</feature>
<evidence type="ECO:0000256" key="2">
    <source>
        <dbReference type="ARBA" id="ARBA00005512"/>
    </source>
</evidence>
<evidence type="ECO:0000256" key="7">
    <source>
        <dbReference type="SAM" id="Phobius"/>
    </source>
</evidence>
<feature type="transmembrane region" description="Helical" evidence="7">
    <location>
        <begin position="350"/>
        <end position="372"/>
    </location>
</feature>
<protein>
    <recommendedName>
        <fullName evidence="12">Lipase maturation factor</fullName>
    </recommendedName>
</protein>
<evidence type="ECO:0008006" key="12">
    <source>
        <dbReference type="Google" id="ProtNLM"/>
    </source>
</evidence>
<feature type="transmembrane region" description="Helical" evidence="7">
    <location>
        <begin position="45"/>
        <end position="62"/>
    </location>
</feature>
<reference evidence="10 11" key="1">
    <citation type="journal article" date="2024" name="Science">
        <title>Giant polyketide synthase enzymes in the biosynthesis of giant marine polyether toxins.</title>
        <authorList>
            <person name="Fallon T.R."/>
            <person name="Shende V.V."/>
            <person name="Wierzbicki I.H."/>
            <person name="Pendleton A.L."/>
            <person name="Watervoot N.F."/>
            <person name="Auber R.P."/>
            <person name="Gonzalez D.J."/>
            <person name="Wisecaver J.H."/>
            <person name="Moore B.S."/>
        </authorList>
    </citation>
    <scope>NUCLEOTIDE SEQUENCE [LARGE SCALE GENOMIC DNA]</scope>
    <source>
        <strain evidence="10 11">12B1</strain>
    </source>
</reference>
<feature type="transmembrane region" description="Helical" evidence="7">
    <location>
        <begin position="319"/>
        <end position="338"/>
    </location>
</feature>
<evidence type="ECO:0000256" key="1">
    <source>
        <dbReference type="ARBA" id="ARBA00004477"/>
    </source>
</evidence>
<feature type="domain" description="Lipase maturation factor 1/2 C-terminal" evidence="9">
    <location>
        <begin position="389"/>
        <end position="529"/>
    </location>
</feature>
<name>A0AB34IGM6_PRYPA</name>
<evidence type="ECO:0000256" key="4">
    <source>
        <dbReference type="ARBA" id="ARBA00022824"/>
    </source>
</evidence>
<dbReference type="InterPro" id="IPR057434">
    <property type="entry name" value="LMF1/2_N"/>
</dbReference>
<comment type="subcellular location">
    <subcellularLocation>
        <location evidence="1">Endoplasmic reticulum membrane</location>
        <topology evidence="1">Multi-pass membrane protein</topology>
    </subcellularLocation>
</comment>
<dbReference type="PANTHER" id="PTHR14463">
    <property type="entry name" value="LIPASE MATURATION FACTOR"/>
    <property type="match status" value="1"/>
</dbReference>
<dbReference type="AlphaFoldDB" id="A0AB34IGM6"/>
<organism evidence="10 11">
    <name type="scientific">Prymnesium parvum</name>
    <name type="common">Toxic golden alga</name>
    <dbReference type="NCBI Taxonomy" id="97485"/>
    <lineage>
        <taxon>Eukaryota</taxon>
        <taxon>Haptista</taxon>
        <taxon>Haptophyta</taxon>
        <taxon>Prymnesiophyceae</taxon>
        <taxon>Prymnesiales</taxon>
        <taxon>Prymnesiaceae</taxon>
        <taxon>Prymnesium</taxon>
    </lineage>
</organism>
<gene>
    <name evidence="10" type="ORF">AB1Y20_013881</name>
</gene>
<sequence>MRTLPHATCTARSLLPPLIARAPLPFAALPPSPLPSPSFWLGRSLALRWLGGCYFVAFLIALRQNKPLIGTHGLSPLRHSLAASRAAGHGFFARPTFFSQRGGDAALDAHAWAGLLLAAPLALTGAGGAPQLLALFALYTSLVNVGQAWYAFGWETLLLETGFLAIFLCPLRPAGAFPSCLPPPQVVVWAFRWLLFRVMLGAGLIKWRGDRCWRPDAGEPSAMDYFYETQPVPSPLSRRFHHMPRRWHRFETAAGLWVVELLTPPLLLLPGAAPPLVGVRTAAAVVQIAFQLVLIASGNLAFLNWLTIVPAFFCLPDAFLLRFAPSNAAAAATAAAAAAAAEGPSRGARAALHCALALLLARGSVPVVRNLLARGGRQAMNRSYGPLRLVNTYGAFGSVTRERYEVVLEGTREEYPTEGADWREYEFVAKPGDVKRPPRWLSPYHLRLDWLMWFVPLSGARTHPWLFHFIAKLLQNDQPTSRLLRHNPFLEGEPPRFIRALLYEYSFASVEQTRRSGDYWVRRRVRQYLAPQSLKSLRPILAQNGWLDE</sequence>
<comment type="caution">
    <text evidence="10">The sequence shown here is derived from an EMBL/GenBank/DDBJ whole genome shotgun (WGS) entry which is preliminary data.</text>
</comment>
<evidence type="ECO:0000259" key="8">
    <source>
        <dbReference type="Pfam" id="PF06762"/>
    </source>
</evidence>
<dbReference type="GO" id="GO:0051604">
    <property type="term" value="P:protein maturation"/>
    <property type="evidence" value="ECO:0007669"/>
    <property type="project" value="InterPro"/>
</dbReference>
<keyword evidence="4" id="KW-0256">Endoplasmic reticulum</keyword>
<dbReference type="InterPro" id="IPR009613">
    <property type="entry name" value="LMF"/>
</dbReference>
<accession>A0AB34IGM6</accession>